<keyword evidence="9 13" id="KW-1133">Transmembrane helix</keyword>
<dbReference type="PROSITE" id="PS50928">
    <property type="entry name" value="ABC_TM1"/>
    <property type="match status" value="1"/>
</dbReference>
<keyword evidence="6" id="KW-0997">Cell inner membrane</keyword>
<dbReference type="CDD" id="cd06261">
    <property type="entry name" value="TM_PBP2"/>
    <property type="match status" value="1"/>
</dbReference>
<evidence type="ECO:0000256" key="6">
    <source>
        <dbReference type="ARBA" id="ARBA00022519"/>
    </source>
</evidence>
<dbReference type="EMBL" id="FSSB01000025">
    <property type="protein sequence ID" value="SIO96121.1"/>
    <property type="molecule type" value="Genomic_DNA"/>
</dbReference>
<evidence type="ECO:0000256" key="1">
    <source>
        <dbReference type="ARBA" id="ARBA00002264"/>
    </source>
</evidence>
<evidence type="ECO:0000256" key="4">
    <source>
        <dbReference type="ARBA" id="ARBA00022448"/>
    </source>
</evidence>
<keyword evidence="4 13" id="KW-0813">Transport</keyword>
<evidence type="ECO:0000313" key="16">
    <source>
        <dbReference type="Proteomes" id="UP000184774"/>
    </source>
</evidence>
<feature type="transmembrane region" description="Helical" evidence="13">
    <location>
        <begin position="20"/>
        <end position="39"/>
    </location>
</feature>
<dbReference type="RefSeq" id="WP_074374580.1">
    <property type="nucleotide sequence ID" value="NZ_AP024907.1"/>
</dbReference>
<reference evidence="15 16" key="1">
    <citation type="submission" date="2016-12" db="EMBL/GenBank/DDBJ databases">
        <authorList>
            <person name="Song W.-J."/>
            <person name="Kurnit D.M."/>
        </authorList>
    </citation>
    <scope>NUCLEOTIDE SEQUENCE [LARGE SCALE GENOMIC DNA]</scope>
    <source>
        <strain evidence="15 16">CECT 9026</strain>
    </source>
</reference>
<evidence type="ECO:0000256" key="10">
    <source>
        <dbReference type="ARBA" id="ARBA00023136"/>
    </source>
</evidence>
<dbReference type="NCBIfam" id="NF008231">
    <property type="entry name" value="PRK10998.1"/>
    <property type="match status" value="1"/>
</dbReference>
<dbReference type="InterPro" id="IPR000515">
    <property type="entry name" value="MetI-like"/>
</dbReference>
<proteinExistence type="inferred from homology"/>
<feature type="transmembrane region" description="Helical" evidence="13">
    <location>
        <begin position="91"/>
        <end position="111"/>
    </location>
</feature>
<name>A0A1N6M9P4_9VIBR</name>
<dbReference type="PANTHER" id="PTHR32243">
    <property type="entry name" value="MALTOSE TRANSPORT SYSTEM PERMEASE-RELATED"/>
    <property type="match status" value="1"/>
</dbReference>
<evidence type="ECO:0000259" key="14">
    <source>
        <dbReference type="PROSITE" id="PS50928"/>
    </source>
</evidence>
<evidence type="ECO:0000313" key="15">
    <source>
        <dbReference type="EMBL" id="SIO96121.1"/>
    </source>
</evidence>
<evidence type="ECO:0000256" key="5">
    <source>
        <dbReference type="ARBA" id="ARBA00022475"/>
    </source>
</evidence>
<evidence type="ECO:0000256" key="8">
    <source>
        <dbReference type="ARBA" id="ARBA00022692"/>
    </source>
</evidence>
<protein>
    <recommendedName>
        <fullName evidence="11">Maltose/maltodextrin transport system permease protein MalG</fullName>
    </recommendedName>
</protein>
<feature type="transmembrane region" description="Helical" evidence="13">
    <location>
        <begin position="120"/>
        <end position="143"/>
    </location>
</feature>
<dbReference type="AlphaFoldDB" id="A0A1N6M9P4"/>
<comment type="function">
    <text evidence="1">Part of the ABC transporter complex MalEFGK involved in maltose/maltodextrin import. Probably responsible for the translocation of the substrate across the membrane.</text>
</comment>
<dbReference type="GO" id="GO:0005886">
    <property type="term" value="C:plasma membrane"/>
    <property type="evidence" value="ECO:0007669"/>
    <property type="project" value="UniProtKB-SubCell"/>
</dbReference>
<keyword evidence="5" id="KW-1003">Cell membrane</keyword>
<comment type="subunit">
    <text evidence="12">The complex is composed of two ATP-binding proteins (MalK), two transmembrane proteins (MalG and MalF) and a solute-binding protein (MalE).</text>
</comment>
<evidence type="ECO:0000256" key="3">
    <source>
        <dbReference type="ARBA" id="ARBA00009047"/>
    </source>
</evidence>
<dbReference type="Gene3D" id="1.10.3720.10">
    <property type="entry name" value="MetI-like"/>
    <property type="match status" value="1"/>
</dbReference>
<keyword evidence="7" id="KW-0762">Sugar transport</keyword>
<comment type="subcellular location">
    <subcellularLocation>
        <location evidence="2">Cell inner membrane</location>
        <topology evidence="2">Multi-pass membrane protein</topology>
    </subcellularLocation>
    <subcellularLocation>
        <location evidence="13">Cell membrane</location>
        <topology evidence="13">Multi-pass membrane protein</topology>
    </subcellularLocation>
</comment>
<feature type="transmembrane region" description="Helical" evidence="13">
    <location>
        <begin position="202"/>
        <end position="227"/>
    </location>
</feature>
<evidence type="ECO:0000256" key="7">
    <source>
        <dbReference type="ARBA" id="ARBA00022597"/>
    </source>
</evidence>
<keyword evidence="8 13" id="KW-0812">Transmembrane</keyword>
<feature type="domain" description="ABC transmembrane type-1" evidence="14">
    <location>
        <begin position="85"/>
        <end position="281"/>
    </location>
</feature>
<keyword evidence="10 13" id="KW-0472">Membrane</keyword>
<sequence length="296" mass="32163">MAMVQGKSLKYRVWATHIGLWFFLSLIIFPMLMIVAISLREGNFATGSIIPEHPSWEHWKLALGFAVTHADGSVTPPPFPVLTWLWNSVKVATISSVLIVALSTTSAYAFARMKFGGKSLILKAMMIFQMFPAVLALVAIYSLFDKLGQYIPFLGLNTHGGLILSYLGGIALHVWTIKGYFETIDGSLEEAAALDGATPWQAFRLVLLPLSVPILAVVFILSFIAAVGEVPVASLLLSDINQYTLAVGMQQYLYPQNYLWGDFAAAAVLSALPITLVFLLAQRWLVGGLTAGGVKG</sequence>
<dbReference type="PANTHER" id="PTHR32243:SF50">
    <property type="entry name" value="MALTOSE_MALTODEXTRIN TRANSPORT SYSTEM PERMEASE PROTEIN MALG"/>
    <property type="match status" value="1"/>
</dbReference>
<evidence type="ECO:0000256" key="9">
    <source>
        <dbReference type="ARBA" id="ARBA00022989"/>
    </source>
</evidence>
<evidence type="ECO:0000256" key="12">
    <source>
        <dbReference type="ARBA" id="ARBA00061879"/>
    </source>
</evidence>
<dbReference type="SUPFAM" id="SSF161098">
    <property type="entry name" value="MetI-like"/>
    <property type="match status" value="1"/>
</dbReference>
<gene>
    <name evidence="15" type="primary">malG_2</name>
    <name evidence="15" type="ORF">VSP9026_03885</name>
</gene>
<dbReference type="InterPro" id="IPR050901">
    <property type="entry name" value="BP-dep_ABC_trans_perm"/>
</dbReference>
<dbReference type="OrthoDB" id="9794684at2"/>
<dbReference type="Proteomes" id="UP000184774">
    <property type="component" value="Unassembled WGS sequence"/>
</dbReference>
<dbReference type="GO" id="GO:0042956">
    <property type="term" value="P:maltodextrin transmembrane transport"/>
    <property type="evidence" value="ECO:0007669"/>
    <property type="project" value="TreeGrafter"/>
</dbReference>
<feature type="transmembrane region" description="Helical" evidence="13">
    <location>
        <begin position="258"/>
        <end position="281"/>
    </location>
</feature>
<dbReference type="FunFam" id="1.10.3720.10:FF:000010">
    <property type="entry name" value="Maltose ABC transporter permease MalG"/>
    <property type="match status" value="1"/>
</dbReference>
<feature type="transmembrane region" description="Helical" evidence="13">
    <location>
        <begin position="163"/>
        <end position="181"/>
    </location>
</feature>
<evidence type="ECO:0000256" key="13">
    <source>
        <dbReference type="RuleBase" id="RU363032"/>
    </source>
</evidence>
<evidence type="ECO:0000256" key="2">
    <source>
        <dbReference type="ARBA" id="ARBA00004429"/>
    </source>
</evidence>
<dbReference type="GO" id="GO:0015423">
    <property type="term" value="F:ABC-type maltose transporter activity"/>
    <property type="evidence" value="ECO:0007669"/>
    <property type="project" value="TreeGrafter"/>
</dbReference>
<dbReference type="InterPro" id="IPR035906">
    <property type="entry name" value="MetI-like_sf"/>
</dbReference>
<organism evidence="15 16">
    <name type="scientific">Vibrio spartinae</name>
    <dbReference type="NCBI Taxonomy" id="1918945"/>
    <lineage>
        <taxon>Bacteria</taxon>
        <taxon>Pseudomonadati</taxon>
        <taxon>Pseudomonadota</taxon>
        <taxon>Gammaproteobacteria</taxon>
        <taxon>Vibrionales</taxon>
        <taxon>Vibrionaceae</taxon>
        <taxon>Vibrio</taxon>
    </lineage>
</organism>
<accession>A0A1N6M9P4</accession>
<comment type="similarity">
    <text evidence="3">Belongs to the binding-protein-dependent transport system permease family. MalFG subfamily.</text>
</comment>
<dbReference type="Pfam" id="PF00528">
    <property type="entry name" value="BPD_transp_1"/>
    <property type="match status" value="1"/>
</dbReference>
<evidence type="ECO:0000256" key="11">
    <source>
        <dbReference type="ARBA" id="ARBA00041109"/>
    </source>
</evidence>